<gene>
    <name evidence="1" type="ORF">ENQ76_16725</name>
</gene>
<comment type="caution">
    <text evidence="1">The sequence shown here is derived from an EMBL/GenBank/DDBJ whole genome shotgun (WGS) entry which is preliminary data.</text>
</comment>
<dbReference type="AlphaFoldDB" id="A0A7C2K181"/>
<reference evidence="1" key="1">
    <citation type="journal article" date="2020" name="mSystems">
        <title>Genome- and Community-Level Interaction Insights into Carbon Utilization and Element Cycling Functions of Hydrothermarchaeota in Hydrothermal Sediment.</title>
        <authorList>
            <person name="Zhou Z."/>
            <person name="Liu Y."/>
            <person name="Xu W."/>
            <person name="Pan J."/>
            <person name="Luo Z.H."/>
            <person name="Li M."/>
        </authorList>
    </citation>
    <scope>NUCLEOTIDE SEQUENCE [LARGE SCALE GENOMIC DNA]</scope>
    <source>
        <strain evidence="1">SpSt-339</strain>
    </source>
</reference>
<proteinExistence type="predicted"/>
<dbReference type="EMBL" id="DSOK01000458">
    <property type="protein sequence ID" value="HEN17105.1"/>
    <property type="molecule type" value="Genomic_DNA"/>
</dbReference>
<name>A0A7C2K181_9PLAN</name>
<accession>A0A7C2K181</accession>
<organism evidence="1">
    <name type="scientific">Schlesneria paludicola</name>
    <dbReference type="NCBI Taxonomy" id="360056"/>
    <lineage>
        <taxon>Bacteria</taxon>
        <taxon>Pseudomonadati</taxon>
        <taxon>Planctomycetota</taxon>
        <taxon>Planctomycetia</taxon>
        <taxon>Planctomycetales</taxon>
        <taxon>Planctomycetaceae</taxon>
        <taxon>Schlesneria</taxon>
    </lineage>
</organism>
<sequence>MVPHRHAVTALVLIVAQLTAGLARGDEGADVTEELPPPPLEFLPYRVTCLVAHDPNDVSSAASAARLAYELPQWVARGVGGRWTLATTLLEAPEWAVRGGLHQLTPDEPGNFQKAESADTIYHVVVRRDVNRFCVDLRAWEPLFGHLSPVRTVATLDVRELAAETFTAMQELFRPRAQWERQDDQTVRLRIQAGALSAGDSPFPVARPAEVFAPWMVFRNREREIQKVQELPWTFFVLSQAEDGRGTGQLVSGLRSPLGAKPRGRIELVAVAIRPQWADTDLQVAALSKPPRPLPAHRVEVTPVQLGDAPQAVAEPPAAWLTDREGHVRLPREAEPRLQWLRVTSGDLLLAKVPLMPGAVAAARLELPDDSLRLLAEGQLKILQADLVSVVAQRSAFMAAARSEAKKQNWENAKRCLRQLDALPSAQSFREQVSAVRVPAVAEARQRRDRVAEQRINRLCNETEELIQRYLVNDKVKELKEELADLEAALKVE</sequence>
<evidence type="ECO:0000313" key="1">
    <source>
        <dbReference type="EMBL" id="HEN17105.1"/>
    </source>
</evidence>
<protein>
    <submittedName>
        <fullName evidence="1">Uncharacterized protein</fullName>
    </submittedName>
</protein>